<evidence type="ECO:0000259" key="2">
    <source>
        <dbReference type="Pfam" id="PF12146"/>
    </source>
</evidence>
<protein>
    <submittedName>
        <fullName evidence="3">Alpha/beta hydrolase</fullName>
    </submittedName>
</protein>
<feature type="domain" description="Serine aminopeptidase S33" evidence="2">
    <location>
        <begin position="74"/>
        <end position="172"/>
    </location>
</feature>
<dbReference type="Proteomes" id="UP001528912">
    <property type="component" value="Unassembled WGS sequence"/>
</dbReference>
<comment type="caution">
    <text evidence="3">The sequence shown here is derived from an EMBL/GenBank/DDBJ whole genome shotgun (WGS) entry which is preliminary data.</text>
</comment>
<proteinExistence type="predicted"/>
<dbReference type="InterPro" id="IPR029058">
    <property type="entry name" value="AB_hydrolase_fold"/>
</dbReference>
<dbReference type="RefSeq" id="WP_277191010.1">
    <property type="nucleotide sequence ID" value="NZ_JAROAV010000010.1"/>
</dbReference>
<evidence type="ECO:0000313" key="3">
    <source>
        <dbReference type="EMBL" id="MDF8263243.1"/>
    </source>
</evidence>
<dbReference type="EMBL" id="JAROAV010000010">
    <property type="protein sequence ID" value="MDF8263243.1"/>
    <property type="molecule type" value="Genomic_DNA"/>
</dbReference>
<dbReference type="InterPro" id="IPR022742">
    <property type="entry name" value="Hydrolase_4"/>
</dbReference>
<keyword evidence="3" id="KW-0378">Hydrolase</keyword>
<evidence type="ECO:0000256" key="1">
    <source>
        <dbReference type="SAM" id="SignalP"/>
    </source>
</evidence>
<feature type="chain" id="PRO_5046744187" evidence="1">
    <location>
        <begin position="26"/>
        <end position="283"/>
    </location>
</feature>
<evidence type="ECO:0000313" key="4">
    <source>
        <dbReference type="Proteomes" id="UP001528912"/>
    </source>
</evidence>
<organism evidence="3 4">
    <name type="scientific">Luteipulveratus flavus</name>
    <dbReference type="NCBI Taxonomy" id="3031728"/>
    <lineage>
        <taxon>Bacteria</taxon>
        <taxon>Bacillati</taxon>
        <taxon>Actinomycetota</taxon>
        <taxon>Actinomycetes</taxon>
        <taxon>Micrococcales</taxon>
        <taxon>Dermacoccaceae</taxon>
        <taxon>Luteipulveratus</taxon>
    </lineage>
</organism>
<dbReference type="PANTHER" id="PTHR33428:SF14">
    <property type="entry name" value="CARBOXYLESTERASE TYPE B DOMAIN-CONTAINING PROTEIN"/>
    <property type="match status" value="1"/>
</dbReference>
<dbReference type="GO" id="GO:0016787">
    <property type="term" value="F:hydrolase activity"/>
    <property type="evidence" value="ECO:0007669"/>
    <property type="project" value="UniProtKB-KW"/>
</dbReference>
<dbReference type="Gene3D" id="3.40.50.1820">
    <property type="entry name" value="alpha/beta hydrolase"/>
    <property type="match status" value="1"/>
</dbReference>
<reference evidence="3 4" key="1">
    <citation type="submission" date="2023-03" db="EMBL/GenBank/DDBJ databases">
        <title>YIM 133296 draft genome.</title>
        <authorList>
            <person name="Xiong L."/>
        </authorList>
    </citation>
    <scope>NUCLEOTIDE SEQUENCE [LARGE SCALE GENOMIC DNA]</scope>
    <source>
        <strain evidence="3 4">YIM 133296</strain>
    </source>
</reference>
<keyword evidence="1" id="KW-0732">Signal</keyword>
<name>A0ABT6C386_9MICO</name>
<sequence length="283" mass="28625">MSLRTRATVVALLAAVATPAGTAAASPTPARPATSASVAVLPVTISTVSVRVGDRSFNARLAQPTGSAPGAYPVIAFGHGFLQGAGRYDSTVRALAARGYVVVAPDSETGFFPKHGRFADDLWGAVTWARSTQPNASPTLDAVSGHSMGGGAALLAADRHPELETVATLAAAETNPSATTASAGITAPALFVVGSVDGVVAPSTTRRMYDAKPAPARWASITGGYHCGFADSTSYFGLGCDSGTISRATQLSVSQNLLGGWFDQQLKGAPAAPVPSGVVTEQK</sequence>
<keyword evidence="4" id="KW-1185">Reference proteome</keyword>
<accession>A0ABT6C386</accession>
<dbReference type="Pfam" id="PF12146">
    <property type="entry name" value="Hydrolase_4"/>
    <property type="match status" value="1"/>
</dbReference>
<dbReference type="SUPFAM" id="SSF53474">
    <property type="entry name" value="alpha/beta-Hydrolases"/>
    <property type="match status" value="1"/>
</dbReference>
<gene>
    <name evidence="3" type="ORF">P4R38_03145</name>
</gene>
<dbReference type="PANTHER" id="PTHR33428">
    <property type="entry name" value="CHLOROPHYLLASE-2, CHLOROPLASTIC"/>
    <property type="match status" value="1"/>
</dbReference>
<feature type="signal peptide" evidence="1">
    <location>
        <begin position="1"/>
        <end position="25"/>
    </location>
</feature>